<accession>A0A8I1ECM4</accession>
<dbReference type="EMBL" id="JAEHTE010000002">
    <property type="protein sequence ID" value="MBI6882902.1"/>
    <property type="molecule type" value="Genomic_DNA"/>
</dbReference>
<reference evidence="2" key="1">
    <citation type="submission" date="2020-12" db="EMBL/GenBank/DDBJ databases">
        <title>Enhanced detection system for hospital associated transmission using whole genome sequencing surveillance.</title>
        <authorList>
            <person name="Harrison L.H."/>
            <person name="Van Tyne D."/>
            <person name="Marsh J.W."/>
            <person name="Griffith M.P."/>
            <person name="Snyder D.J."/>
            <person name="Cooper V.S."/>
            <person name="Mustapha M."/>
        </authorList>
    </citation>
    <scope>NUCLEOTIDE SEQUENCE</scope>
    <source>
        <strain evidence="2">PSB00042</strain>
    </source>
</reference>
<sequence length="117" mass="12970">MKKAILVLAALAFSGAAFADNPSEPTLVLRDSKTSEMKVVTEADTESSKMMRNYVAPAEGAEAVYDAYVSNGYLPLHAMMLTNWDVSEGLRLVSPEIPENLSLKQKILELRSHYHQR</sequence>
<feature type="signal peptide" evidence="1">
    <location>
        <begin position="1"/>
        <end position="19"/>
    </location>
</feature>
<name>A0A8I1ECM4_PSEPU</name>
<evidence type="ECO:0000256" key="1">
    <source>
        <dbReference type="SAM" id="SignalP"/>
    </source>
</evidence>
<evidence type="ECO:0000313" key="3">
    <source>
        <dbReference type="Proteomes" id="UP000637061"/>
    </source>
</evidence>
<keyword evidence="1" id="KW-0732">Signal</keyword>
<protein>
    <submittedName>
        <fullName evidence="2">Uncharacterized protein</fullName>
    </submittedName>
</protein>
<feature type="chain" id="PRO_5034184120" evidence="1">
    <location>
        <begin position="20"/>
        <end position="117"/>
    </location>
</feature>
<comment type="caution">
    <text evidence="2">The sequence shown here is derived from an EMBL/GenBank/DDBJ whole genome shotgun (WGS) entry which is preliminary data.</text>
</comment>
<organism evidence="2 3">
    <name type="scientific">Pseudomonas putida</name>
    <name type="common">Arthrobacter siderocapsulatus</name>
    <dbReference type="NCBI Taxonomy" id="303"/>
    <lineage>
        <taxon>Bacteria</taxon>
        <taxon>Pseudomonadati</taxon>
        <taxon>Pseudomonadota</taxon>
        <taxon>Gammaproteobacteria</taxon>
        <taxon>Pseudomonadales</taxon>
        <taxon>Pseudomonadaceae</taxon>
        <taxon>Pseudomonas</taxon>
    </lineage>
</organism>
<dbReference type="AlphaFoldDB" id="A0A8I1ECM4"/>
<gene>
    <name evidence="2" type="ORF">JEU22_03170</name>
</gene>
<evidence type="ECO:0000313" key="2">
    <source>
        <dbReference type="EMBL" id="MBI6882902.1"/>
    </source>
</evidence>
<dbReference type="Proteomes" id="UP000637061">
    <property type="component" value="Unassembled WGS sequence"/>
</dbReference>
<proteinExistence type="predicted"/>
<dbReference type="RefSeq" id="WP_198746526.1">
    <property type="nucleotide sequence ID" value="NZ_JAEHTE010000002.1"/>
</dbReference>